<dbReference type="AlphaFoldDB" id="A0A0M3G7E6"/>
<name>A0A0M3G7E6_HAEHA</name>
<keyword evidence="2" id="KW-0732">Signal</keyword>
<gene>
    <name evidence="3" type="ORF">AAX18_04000</name>
</gene>
<evidence type="ECO:0000313" key="3">
    <source>
        <dbReference type="EMBL" id="KKZ58870.1"/>
    </source>
</evidence>
<feature type="compositionally biased region" description="Polar residues" evidence="1">
    <location>
        <begin position="22"/>
        <end position="39"/>
    </location>
</feature>
<protein>
    <recommendedName>
        <fullName evidence="5">Lipoprotein</fullName>
    </recommendedName>
</protein>
<accession>A0A0M3G7E6</accession>
<feature type="compositionally biased region" description="Basic and acidic residues" evidence="1">
    <location>
        <begin position="40"/>
        <end position="49"/>
    </location>
</feature>
<feature type="region of interest" description="Disordered" evidence="1">
    <location>
        <begin position="22"/>
        <end position="49"/>
    </location>
</feature>
<evidence type="ECO:0000256" key="2">
    <source>
        <dbReference type="SAM" id="SignalP"/>
    </source>
</evidence>
<dbReference type="PROSITE" id="PS51257">
    <property type="entry name" value="PROKAR_LIPOPROTEIN"/>
    <property type="match status" value="1"/>
</dbReference>
<evidence type="ECO:0000313" key="4">
    <source>
        <dbReference type="Proteomes" id="UP000034750"/>
    </source>
</evidence>
<evidence type="ECO:0008006" key="5">
    <source>
        <dbReference type="Google" id="ProtNLM"/>
    </source>
</evidence>
<dbReference type="RefSeq" id="WP_046953040.1">
    <property type="nucleotide sequence ID" value="NZ_CP031238.1"/>
</dbReference>
<feature type="chain" id="PRO_5005655286" description="Lipoprotein" evidence="2">
    <location>
        <begin position="21"/>
        <end position="265"/>
    </location>
</feature>
<reference evidence="3 4" key="1">
    <citation type="submission" date="2015-05" db="EMBL/GenBank/DDBJ databases">
        <title>Comparative analyses of the lipooligosaccharides from nottypeable Haemophilus influenzae and Haemophilus haemolyticus.</title>
        <authorList>
            <person name="Post D.M.B."/>
            <person name="Ketterer M.R."/>
            <person name="Coffin J.E."/>
            <person name="Reinders L.M."/>
            <person name="Munson R.S.Jr."/>
            <person name="Bair T.B."/>
            <person name="Murphy T.F."/>
            <person name="Foster E."/>
            <person name="Gibson B.W."/>
            <person name="Apicella M.A."/>
        </authorList>
    </citation>
    <scope>NUCLEOTIDE SEQUENCE [LARGE SCALE GENOMIC DNA]</scope>
    <source>
        <strain evidence="3 4">11P18</strain>
    </source>
</reference>
<feature type="signal peptide" evidence="2">
    <location>
        <begin position="1"/>
        <end position="20"/>
    </location>
</feature>
<comment type="caution">
    <text evidence="3">The sequence shown here is derived from an EMBL/GenBank/DDBJ whole genome shotgun (WGS) entry which is preliminary data.</text>
</comment>
<proteinExistence type="predicted"/>
<dbReference type="PATRIC" id="fig|726.54.peg.804"/>
<evidence type="ECO:0000256" key="1">
    <source>
        <dbReference type="SAM" id="MobiDB-lite"/>
    </source>
</evidence>
<dbReference type="EMBL" id="LCTK01000017">
    <property type="protein sequence ID" value="KKZ58870.1"/>
    <property type="molecule type" value="Genomic_DNA"/>
</dbReference>
<sequence>MKPTFKTTALAILVSLGAVACSSTSSGDHPLSKQSIQDNNKSEAEQKRLEEEAKIKAEEARKAKDLEEEAKIKAEEAQKAKDLEEKACLEREAKERAEEAKRLEEARIQAELNKIPKTTGNMLNNHLFVTDARWEDPLWNRDYGNGIDVIPKEAEKGTDIDIKEAIKDDIQKGGKYSGLHKGSYKSTTGLDYPKVIELDDKSFEHGSDKLIIKKADYNNKDVNYLFINNPYSSYGALFIDRHSSNVFTESFTDQDSNFKAGYYIY</sequence>
<organism evidence="3 4">
    <name type="scientific">Haemophilus haemolyticus</name>
    <dbReference type="NCBI Taxonomy" id="726"/>
    <lineage>
        <taxon>Bacteria</taxon>
        <taxon>Pseudomonadati</taxon>
        <taxon>Pseudomonadota</taxon>
        <taxon>Gammaproteobacteria</taxon>
        <taxon>Pasteurellales</taxon>
        <taxon>Pasteurellaceae</taxon>
        <taxon>Haemophilus</taxon>
    </lineage>
</organism>
<dbReference type="Proteomes" id="UP000034750">
    <property type="component" value="Unassembled WGS sequence"/>
</dbReference>